<dbReference type="InterPro" id="IPR003615">
    <property type="entry name" value="HNH_nuc"/>
</dbReference>
<reference evidence="1" key="1">
    <citation type="submission" date="2019-03" db="EMBL/GenBank/DDBJ databases">
        <title>Single cell metagenomics reveals metabolic interactions within the superorganism composed of flagellate Streblomastix strix and complex community of Bacteroidetes bacteria on its surface.</title>
        <authorList>
            <person name="Treitli S.C."/>
            <person name="Kolisko M."/>
            <person name="Husnik F."/>
            <person name="Keeling P."/>
            <person name="Hampl V."/>
        </authorList>
    </citation>
    <scope>NUCLEOTIDE SEQUENCE</scope>
    <source>
        <strain evidence="1">STM</strain>
    </source>
</reference>
<evidence type="ECO:0008006" key="2">
    <source>
        <dbReference type="Google" id="ProtNLM"/>
    </source>
</evidence>
<protein>
    <recommendedName>
        <fullName evidence="2">HNH nuclease domain-containing protein</fullName>
    </recommendedName>
</protein>
<name>A0A5J4S983_9ZZZZ</name>
<comment type="caution">
    <text evidence="1">The sequence shown here is derived from an EMBL/GenBank/DDBJ whole genome shotgun (WGS) entry which is preliminary data.</text>
</comment>
<dbReference type="CDD" id="cd00085">
    <property type="entry name" value="HNHc"/>
    <property type="match status" value="1"/>
</dbReference>
<proteinExistence type="predicted"/>
<organism evidence="1">
    <name type="scientific">termite gut metagenome</name>
    <dbReference type="NCBI Taxonomy" id="433724"/>
    <lineage>
        <taxon>unclassified sequences</taxon>
        <taxon>metagenomes</taxon>
        <taxon>organismal metagenomes</taxon>
    </lineage>
</organism>
<evidence type="ECO:0000313" key="1">
    <source>
        <dbReference type="EMBL" id="KAA6342699.1"/>
    </source>
</evidence>
<accession>A0A5J4S983</accession>
<dbReference type="EMBL" id="SNRY01000310">
    <property type="protein sequence ID" value="KAA6342699.1"/>
    <property type="molecule type" value="Genomic_DNA"/>
</dbReference>
<dbReference type="AlphaFoldDB" id="A0A5J4S983"/>
<gene>
    <name evidence="1" type="ORF">EZS27_009571</name>
</gene>
<dbReference type="Gene3D" id="1.10.30.50">
    <property type="match status" value="1"/>
</dbReference>
<sequence>MIKVNRLDIPDILKHGLNPVSNGEAETKDAIIFFGDPINHQSKYQKTGKRGGRTEGSYSVYSDINVRKVLLRMFHGKCAYCESKITAIYNGDIEHFRPKGKIEEANSKKPGYYWLAADWENLLFACPFCNQTNTHEILDGGIIKKTVLGKLNQFPLASERYRLKHTHGNIYLIDRATYNQAFDREESERLLLNPCKDDEIEKFFKYGDDGAIIVSDGLNPIEHKKSESSIRVYALHRLNLSQARQEKIIQIKAQIRRVEQAIKNYNNYSDTEEKRTWFEGVMREEMRILKRFKSSDQEYAGLARYIIDKYFNDADFI</sequence>